<dbReference type="OrthoDB" id="1439804at2"/>
<sequence>MKAALIFSLILCVPFLIFSQEDESVKPNFIALYTLGESWDMEKQPSEQLYFEEHSGFLSKLRKEKHIVLGARYSDTGMLILKADNLEAAQTILYQDIALQKKLFNVTVYPFNAFYKGCIE</sequence>
<organism evidence="2 3">
    <name type="scientific">Flagellimonas aquimarina</name>
    <dbReference type="NCBI Taxonomy" id="2201895"/>
    <lineage>
        <taxon>Bacteria</taxon>
        <taxon>Pseudomonadati</taxon>
        <taxon>Bacteroidota</taxon>
        <taxon>Flavobacteriia</taxon>
        <taxon>Flavobacteriales</taxon>
        <taxon>Flavobacteriaceae</taxon>
        <taxon>Flagellimonas</taxon>
    </lineage>
</organism>
<comment type="caution">
    <text evidence="2">The sequence shown here is derived from an EMBL/GenBank/DDBJ whole genome shotgun (WGS) entry which is preliminary data.</text>
</comment>
<reference evidence="2 3" key="1">
    <citation type="submission" date="2018-05" db="EMBL/GenBank/DDBJ databases">
        <title>Complete genome sequence of Flagellimonas aquimarina ECD12 isolated from seaweed Ecklonia cava.</title>
        <authorList>
            <person name="Choi S."/>
            <person name="Seong C."/>
        </authorList>
    </citation>
    <scope>NUCLEOTIDE SEQUENCE [LARGE SCALE GENOMIC DNA]</scope>
    <source>
        <strain evidence="2 3">ECD12</strain>
    </source>
</reference>
<gene>
    <name evidence="2" type="ORF">DKG77_04385</name>
</gene>
<feature type="chain" id="PRO_5016351094" description="YCII-related domain-containing protein" evidence="1">
    <location>
        <begin position="20"/>
        <end position="120"/>
    </location>
</feature>
<evidence type="ECO:0000313" key="3">
    <source>
        <dbReference type="Proteomes" id="UP000245762"/>
    </source>
</evidence>
<evidence type="ECO:0000313" key="2">
    <source>
        <dbReference type="EMBL" id="PWL40069.1"/>
    </source>
</evidence>
<protein>
    <recommendedName>
        <fullName evidence="4">YCII-related domain-containing protein</fullName>
    </recommendedName>
</protein>
<dbReference type="InterPro" id="IPR011008">
    <property type="entry name" value="Dimeric_a/b-barrel"/>
</dbReference>
<name>A0A316L565_9FLAO</name>
<dbReference type="Proteomes" id="UP000245762">
    <property type="component" value="Unassembled WGS sequence"/>
</dbReference>
<dbReference type="AlphaFoldDB" id="A0A316L565"/>
<evidence type="ECO:0000256" key="1">
    <source>
        <dbReference type="SAM" id="SignalP"/>
    </source>
</evidence>
<proteinExistence type="predicted"/>
<evidence type="ECO:0008006" key="4">
    <source>
        <dbReference type="Google" id="ProtNLM"/>
    </source>
</evidence>
<accession>A0A316L565</accession>
<dbReference type="SUPFAM" id="SSF54909">
    <property type="entry name" value="Dimeric alpha+beta barrel"/>
    <property type="match status" value="1"/>
</dbReference>
<keyword evidence="1" id="KW-0732">Signal</keyword>
<feature type="signal peptide" evidence="1">
    <location>
        <begin position="1"/>
        <end position="19"/>
    </location>
</feature>
<dbReference type="EMBL" id="QGEG01000001">
    <property type="protein sequence ID" value="PWL40069.1"/>
    <property type="molecule type" value="Genomic_DNA"/>
</dbReference>
<dbReference type="RefSeq" id="WP_109660550.1">
    <property type="nucleotide sequence ID" value="NZ_QGEG01000001.1"/>
</dbReference>
<keyword evidence="3" id="KW-1185">Reference proteome</keyword>